<protein>
    <recommendedName>
        <fullName evidence="5">DUF983 domain-containing protein</fullName>
    </recommendedName>
</protein>
<gene>
    <name evidence="3" type="ORF">AOPFMNJM_1236</name>
</gene>
<reference evidence="3" key="1">
    <citation type="journal article" date="2021" name="Front. Microbiol.">
        <title>Comprehensive Comparative Genomics and Phenotyping of Methylobacterium Species.</title>
        <authorList>
            <person name="Alessa O."/>
            <person name="Ogura Y."/>
            <person name="Fujitani Y."/>
            <person name="Takami H."/>
            <person name="Hayashi T."/>
            <person name="Sahin N."/>
            <person name="Tani A."/>
        </authorList>
    </citation>
    <scope>NUCLEOTIDE SEQUENCE</scope>
    <source>
        <strain evidence="3">LMG 23639</strain>
    </source>
</reference>
<sequence>MFGRFIKVVPECEVCGLEMHHHRADDLPPYLVIFIVAHIVGYLILEAELGYEVPLWVSLTVWPLVTVGMALALLQPVKGAVVGLQYALGMHGFAALPRPRDELRAEGEGPAGETPRGAIDGRIAGAGIGHA</sequence>
<evidence type="ECO:0008006" key="5">
    <source>
        <dbReference type="Google" id="ProtNLM"/>
    </source>
</evidence>
<dbReference type="Proteomes" id="UP001055102">
    <property type="component" value="Unassembled WGS sequence"/>
</dbReference>
<keyword evidence="2" id="KW-0472">Membrane</keyword>
<feature type="transmembrane region" description="Helical" evidence="2">
    <location>
        <begin position="56"/>
        <end position="74"/>
    </location>
</feature>
<evidence type="ECO:0000313" key="4">
    <source>
        <dbReference type="Proteomes" id="UP001055102"/>
    </source>
</evidence>
<accession>A0ABQ4SVK9</accession>
<keyword evidence="2" id="KW-1133">Transmembrane helix</keyword>
<evidence type="ECO:0000256" key="1">
    <source>
        <dbReference type="SAM" id="MobiDB-lite"/>
    </source>
</evidence>
<organism evidence="3 4">
    <name type="scientific">Methylobacterium jeotgali</name>
    <dbReference type="NCBI Taxonomy" id="381630"/>
    <lineage>
        <taxon>Bacteria</taxon>
        <taxon>Pseudomonadati</taxon>
        <taxon>Pseudomonadota</taxon>
        <taxon>Alphaproteobacteria</taxon>
        <taxon>Hyphomicrobiales</taxon>
        <taxon>Methylobacteriaceae</taxon>
        <taxon>Methylobacterium</taxon>
    </lineage>
</organism>
<feature type="region of interest" description="Disordered" evidence="1">
    <location>
        <begin position="103"/>
        <end position="131"/>
    </location>
</feature>
<keyword evidence="2" id="KW-0812">Transmembrane</keyword>
<comment type="caution">
    <text evidence="3">The sequence shown here is derived from an EMBL/GenBank/DDBJ whole genome shotgun (WGS) entry which is preliminary data.</text>
</comment>
<keyword evidence="4" id="KW-1185">Reference proteome</keyword>
<dbReference type="Pfam" id="PF06170">
    <property type="entry name" value="DUF983"/>
    <property type="match status" value="1"/>
</dbReference>
<dbReference type="InterPro" id="IPR009325">
    <property type="entry name" value="DUF983"/>
</dbReference>
<proteinExistence type="predicted"/>
<name>A0ABQ4SVK9_9HYPH</name>
<dbReference type="EMBL" id="BPQR01000020">
    <property type="protein sequence ID" value="GJE05930.1"/>
    <property type="molecule type" value="Genomic_DNA"/>
</dbReference>
<feature type="transmembrane region" description="Helical" evidence="2">
    <location>
        <begin position="27"/>
        <end position="44"/>
    </location>
</feature>
<evidence type="ECO:0000313" key="3">
    <source>
        <dbReference type="EMBL" id="GJE05930.1"/>
    </source>
</evidence>
<evidence type="ECO:0000256" key="2">
    <source>
        <dbReference type="SAM" id="Phobius"/>
    </source>
</evidence>
<reference evidence="3" key="2">
    <citation type="submission" date="2021-08" db="EMBL/GenBank/DDBJ databases">
        <authorList>
            <person name="Tani A."/>
            <person name="Ola A."/>
            <person name="Ogura Y."/>
            <person name="Katsura K."/>
            <person name="Hayashi T."/>
        </authorList>
    </citation>
    <scope>NUCLEOTIDE SEQUENCE</scope>
    <source>
        <strain evidence="3">LMG 23639</strain>
    </source>
</reference>